<evidence type="ECO:0000256" key="15">
    <source>
        <dbReference type="RuleBase" id="RU361169"/>
    </source>
</evidence>
<evidence type="ECO:0000256" key="12">
    <source>
        <dbReference type="ARBA" id="ARBA00037312"/>
    </source>
</evidence>
<keyword evidence="17" id="KW-1185">Reference proteome</keyword>
<dbReference type="GO" id="GO:0047911">
    <property type="term" value="F:galacturan 1,4-alpha-galacturonidase activity"/>
    <property type="evidence" value="ECO:0007669"/>
    <property type="project" value="UniProtKB-EC"/>
</dbReference>
<dbReference type="InParanoid" id="A0A409Y1R1"/>
<dbReference type="GO" id="GO:0004650">
    <property type="term" value="F:polygalacturonase activity"/>
    <property type="evidence" value="ECO:0007669"/>
    <property type="project" value="InterPro"/>
</dbReference>
<keyword evidence="10" id="KW-0961">Cell wall biogenesis/degradation</keyword>
<reference evidence="16 17" key="1">
    <citation type="journal article" date="2018" name="Evol. Lett.">
        <title>Horizontal gene cluster transfer increased hallucinogenic mushroom diversity.</title>
        <authorList>
            <person name="Reynolds H.T."/>
            <person name="Vijayakumar V."/>
            <person name="Gluck-Thaler E."/>
            <person name="Korotkin H.B."/>
            <person name="Matheny P.B."/>
            <person name="Slot J.C."/>
        </authorList>
    </citation>
    <scope>NUCLEOTIDE SEQUENCE [LARGE SCALE GENOMIC DNA]</scope>
    <source>
        <strain evidence="16 17">SRW20</strain>
    </source>
</reference>
<name>A0A409Y1R1_9AGAR</name>
<keyword evidence="7" id="KW-0325">Glycoprotein</keyword>
<comment type="subcellular location">
    <subcellularLocation>
        <location evidence="1">Secreted</location>
    </subcellularLocation>
</comment>
<keyword evidence="9 15" id="KW-0326">Glycosidase</keyword>
<evidence type="ECO:0000256" key="14">
    <source>
        <dbReference type="ARBA" id="ARBA00048766"/>
    </source>
</evidence>
<comment type="catalytic activity">
    <reaction evidence="14">
        <text>[(1-&gt;4)-alpha-D-galacturonosyl](n) + H2O = alpha-D-galacturonate + [(1-&gt;4)-alpha-D-galacturonosyl](n-1)</text>
        <dbReference type="Rhea" id="RHEA:14117"/>
        <dbReference type="Rhea" id="RHEA-COMP:14570"/>
        <dbReference type="Rhea" id="RHEA-COMP:14572"/>
        <dbReference type="ChEBI" id="CHEBI:15377"/>
        <dbReference type="ChEBI" id="CHEBI:58658"/>
        <dbReference type="ChEBI" id="CHEBI:140523"/>
        <dbReference type="EC" id="3.2.1.67"/>
    </reaction>
</comment>
<dbReference type="PANTHER" id="PTHR31736">
    <property type="match status" value="1"/>
</dbReference>
<evidence type="ECO:0000256" key="3">
    <source>
        <dbReference type="ARBA" id="ARBA00022525"/>
    </source>
</evidence>
<comment type="function">
    <text evidence="12">Specific in hydrolyzing the terminal glycosidic bond of polygalacturonic acid and oligogalacturonates.</text>
</comment>
<dbReference type="OrthoDB" id="187139at2759"/>
<dbReference type="GO" id="GO:0000272">
    <property type="term" value="P:polysaccharide catabolic process"/>
    <property type="evidence" value="ECO:0007669"/>
    <property type="project" value="UniProtKB-KW"/>
</dbReference>
<dbReference type="Gene3D" id="2.160.20.10">
    <property type="entry name" value="Single-stranded right-handed beta-helix, Pectin lyase-like"/>
    <property type="match status" value="1"/>
</dbReference>
<keyword evidence="3" id="KW-0964">Secreted</keyword>
<dbReference type="InterPro" id="IPR000743">
    <property type="entry name" value="Glyco_hydro_28"/>
</dbReference>
<dbReference type="PANTHER" id="PTHR31736:SF12">
    <property type="entry name" value="EXO-POLYGALACTURONASE, PUTATIVE-RELATED"/>
    <property type="match status" value="1"/>
</dbReference>
<dbReference type="InterPro" id="IPR012334">
    <property type="entry name" value="Pectin_lyas_fold"/>
</dbReference>
<evidence type="ECO:0000256" key="6">
    <source>
        <dbReference type="ARBA" id="ARBA00023157"/>
    </source>
</evidence>
<dbReference type="EMBL" id="NHYE01001310">
    <property type="protein sequence ID" value="PPQ96957.1"/>
    <property type="molecule type" value="Genomic_DNA"/>
</dbReference>
<sequence length="865" mass="96575">ERKKVYAGYKAHHAALDVFPQHTICQSIRAVKTCTSWDTAKGWSQALRSKLRLLNRCIQARAYFTERFFGNDMDFGHKTFWHYLQKQRDELEGLLEEVEFRAYELLLASQNAMWVLEQQKSSSEPTLEECGVLDDEPLKKPKKVALPQDVDLEDIEDPVDVALREKKEELWEKIWTRLARYCAPSRSRYYNERLAIIWSCVARAVYKDRYLMVIAQNYRYVTTLLSDAELDLSTVEKLWRAIKDLSVEDVRAAIDDVLHPIRESGEYVVVFGLRVHKDLSGSDLPFHGWGHMTGVFPCYSCVRRVCKTVDDIVALTRYALLSGGGLAQSHTKYEFKYEGSRQLSLCGFIPNVMEDVAIVDGGEGDMQTFVDKLVQMWYKVYEVEDFKGLLVRIGQPYLDSEELEVDESHKPYTTPIVPNIEFNVLESYKKLWGRSPREDRMVSLIKLRLLLSVSLCLLPTALAAPEALGKTCVLRPLGPGRDDTDQVEAAIAKCGKFGTTTFEAGNFNITRKMTWDLVSSKVDLKGFLSFPPDIQYWLNASSTYRVVFIQSQASWFVVTGSDFVIDAHNTGGIQGNGQPWWSYFATHTREDGDGRPISLTISKATRGTIKNFRIQSPPFWSSAVADSSDITMDGIFVNATNEDPLYVGQNIVPNTDGIDTYRSDKVSLLNWDVTCGDDCLAIKGNSSNILIRNITCRGGNGIAFGSLGQYAGLNDYVTNVDMEGLKMIRLDPNIQPNMANGVYFKSWDGSVNGAPPTGGGGAGGLVNNVVARNVRLDRVNEPIHLYQTNGGKSGDLPSQLKFENLHFSDWTGTAITNTIVNLQCSPAVGCGAITFDDFKVSPPAGQGSRFICINTTVVSGLPGSL</sequence>
<evidence type="ECO:0000256" key="10">
    <source>
        <dbReference type="ARBA" id="ARBA00023316"/>
    </source>
</evidence>
<evidence type="ECO:0000256" key="7">
    <source>
        <dbReference type="ARBA" id="ARBA00023180"/>
    </source>
</evidence>
<dbReference type="STRING" id="231916.A0A409Y1R1"/>
<accession>A0A409Y1R1</accession>
<evidence type="ECO:0000313" key="17">
    <source>
        <dbReference type="Proteomes" id="UP000284706"/>
    </source>
</evidence>
<proteinExistence type="inferred from homology"/>
<feature type="non-terminal residue" evidence="16">
    <location>
        <position position="1"/>
    </location>
</feature>
<evidence type="ECO:0000256" key="4">
    <source>
        <dbReference type="ARBA" id="ARBA00022729"/>
    </source>
</evidence>
<gene>
    <name evidence="16" type="ORF">CVT26_005979</name>
</gene>
<keyword evidence="4" id="KW-0732">Signal</keyword>
<comment type="similarity">
    <text evidence="2 15">Belongs to the glycosyl hydrolase 28 family.</text>
</comment>
<dbReference type="GO" id="GO:0071555">
    <property type="term" value="P:cell wall organization"/>
    <property type="evidence" value="ECO:0007669"/>
    <property type="project" value="UniProtKB-KW"/>
</dbReference>
<organism evidence="16 17">
    <name type="scientific">Gymnopilus dilepis</name>
    <dbReference type="NCBI Taxonomy" id="231916"/>
    <lineage>
        <taxon>Eukaryota</taxon>
        <taxon>Fungi</taxon>
        <taxon>Dikarya</taxon>
        <taxon>Basidiomycota</taxon>
        <taxon>Agaricomycotina</taxon>
        <taxon>Agaricomycetes</taxon>
        <taxon>Agaricomycetidae</taxon>
        <taxon>Agaricales</taxon>
        <taxon>Agaricineae</taxon>
        <taxon>Hymenogastraceae</taxon>
        <taxon>Gymnopilus</taxon>
    </lineage>
</organism>
<evidence type="ECO:0000256" key="1">
    <source>
        <dbReference type="ARBA" id="ARBA00004613"/>
    </source>
</evidence>
<dbReference type="InterPro" id="IPR011050">
    <property type="entry name" value="Pectin_lyase_fold/virulence"/>
</dbReference>
<evidence type="ECO:0000256" key="9">
    <source>
        <dbReference type="ARBA" id="ARBA00023295"/>
    </source>
</evidence>
<keyword evidence="8" id="KW-0119">Carbohydrate metabolism</keyword>
<dbReference type="GO" id="GO:0005576">
    <property type="term" value="C:extracellular region"/>
    <property type="evidence" value="ECO:0007669"/>
    <property type="project" value="UniProtKB-SubCell"/>
</dbReference>
<evidence type="ECO:0000256" key="13">
    <source>
        <dbReference type="ARBA" id="ARBA00038933"/>
    </source>
</evidence>
<evidence type="ECO:0000256" key="2">
    <source>
        <dbReference type="ARBA" id="ARBA00008834"/>
    </source>
</evidence>
<evidence type="ECO:0000313" key="16">
    <source>
        <dbReference type="EMBL" id="PPQ96957.1"/>
    </source>
</evidence>
<protein>
    <recommendedName>
        <fullName evidence="13">galacturonan 1,4-alpha-galacturonidase</fullName>
        <ecNumber evidence="13">3.2.1.67</ecNumber>
    </recommendedName>
</protein>
<keyword evidence="5 15" id="KW-0378">Hydrolase</keyword>
<evidence type="ECO:0000256" key="11">
    <source>
        <dbReference type="ARBA" id="ARBA00023326"/>
    </source>
</evidence>
<evidence type="ECO:0000256" key="8">
    <source>
        <dbReference type="ARBA" id="ARBA00023277"/>
    </source>
</evidence>
<evidence type="ECO:0000256" key="5">
    <source>
        <dbReference type="ARBA" id="ARBA00022801"/>
    </source>
</evidence>
<keyword evidence="6" id="KW-1015">Disulfide bond</keyword>
<dbReference type="SUPFAM" id="SSF51126">
    <property type="entry name" value="Pectin lyase-like"/>
    <property type="match status" value="1"/>
</dbReference>
<comment type="caution">
    <text evidence="16">The sequence shown here is derived from an EMBL/GenBank/DDBJ whole genome shotgun (WGS) entry which is preliminary data.</text>
</comment>
<dbReference type="EC" id="3.2.1.67" evidence="13"/>
<dbReference type="AlphaFoldDB" id="A0A409Y1R1"/>
<dbReference type="Proteomes" id="UP000284706">
    <property type="component" value="Unassembled WGS sequence"/>
</dbReference>
<keyword evidence="11" id="KW-0624">Polysaccharide degradation</keyword>
<dbReference type="Pfam" id="PF00295">
    <property type="entry name" value="Glyco_hydro_28"/>
    <property type="match status" value="1"/>
</dbReference>